<accession>A0A8J2PDA9</accession>
<proteinExistence type="predicted"/>
<dbReference type="GO" id="GO:0006357">
    <property type="term" value="P:regulation of transcription by RNA polymerase II"/>
    <property type="evidence" value="ECO:0007669"/>
    <property type="project" value="TreeGrafter"/>
</dbReference>
<dbReference type="GO" id="GO:0048513">
    <property type="term" value="P:animal organ development"/>
    <property type="evidence" value="ECO:0007669"/>
    <property type="project" value="UniProtKB-ARBA"/>
</dbReference>
<dbReference type="AlphaFoldDB" id="A0A8J2PDA9"/>
<dbReference type="InterPro" id="IPR013087">
    <property type="entry name" value="Znf_C2H2_type"/>
</dbReference>
<dbReference type="PANTHER" id="PTHR23110">
    <property type="entry name" value="BTB DOMAIN TRANSCRIPTION FACTOR"/>
    <property type="match status" value="1"/>
</dbReference>
<evidence type="ECO:0008006" key="8">
    <source>
        <dbReference type="Google" id="ProtNLM"/>
    </source>
</evidence>
<dbReference type="Pfam" id="PF00651">
    <property type="entry name" value="BTB"/>
    <property type="match status" value="1"/>
</dbReference>
<feature type="compositionally biased region" description="Acidic residues" evidence="3">
    <location>
        <begin position="531"/>
        <end position="540"/>
    </location>
</feature>
<feature type="domain" description="C2H2-type" evidence="5">
    <location>
        <begin position="374"/>
        <end position="402"/>
    </location>
</feature>
<feature type="region of interest" description="Disordered" evidence="3">
    <location>
        <begin position="239"/>
        <end position="266"/>
    </location>
</feature>
<evidence type="ECO:0000259" key="4">
    <source>
        <dbReference type="PROSITE" id="PS50097"/>
    </source>
</evidence>
<feature type="compositionally biased region" description="Basic and acidic residues" evidence="3">
    <location>
        <begin position="184"/>
        <end position="220"/>
    </location>
</feature>
<dbReference type="PROSITE" id="PS50097">
    <property type="entry name" value="BTB"/>
    <property type="match status" value="1"/>
</dbReference>
<protein>
    <recommendedName>
        <fullName evidence="8">Protein abrupt-like</fullName>
    </recommendedName>
</protein>
<keyword evidence="2" id="KW-0863">Zinc-finger</keyword>
<dbReference type="EMBL" id="CAJVCH010440577">
    <property type="protein sequence ID" value="CAG7819147.1"/>
    <property type="molecule type" value="Genomic_DNA"/>
</dbReference>
<evidence type="ECO:0000256" key="3">
    <source>
        <dbReference type="SAM" id="MobiDB-lite"/>
    </source>
</evidence>
<dbReference type="InterPro" id="IPR000210">
    <property type="entry name" value="BTB/POZ_dom"/>
</dbReference>
<feature type="region of interest" description="Disordered" evidence="3">
    <location>
        <begin position="115"/>
        <end position="223"/>
    </location>
</feature>
<keyword evidence="7" id="KW-1185">Reference proteome</keyword>
<sequence>MGDDQRYSLRWNDFYANIISAFKTLKESEDFVDVTIACDGKSLKAHQVILSAASPFFRKLLKDNPCQHPIVILKDVRYQDMESLLNFMYHGEVQICQDDLTEFLRTAQTLQVKGLTDVPHISPPRSPRSPAHSATPPPLHIPEVRLENLSDDPSCDSTSKRLTAEDAGGERCQENHNHYNNHSQETHSDTPEAGNEEKETTDHDRVDNHNTDGNETEKRSSNHTSILIQALEQGRQNFDRDRTDNNASKHVPNHPNAMVIDEDSSPDEAEMKYDDKAMDGIESCEELSAHALTEAMRFPAAAALLGFQGLPGFLPGPSSMQNNSSSLDVSRRSLDMLRVRATDPRPCPKCGKIYRSAHTLRTHLEDKHTICPGYRCVLCGTVAKSRNSLHSHMSRQHRGISTKDLPVLPMPAPFDPQLAARLLAKAGIKFPSPDIATGASPTSVRRSGLEVTPILPSDNKPGSPKSGRSGSIPGAPKMDTGTTGSAILDTYLQFIAENSIAFGGPLQYSQRNASHHRSAGGDKSQGHSSEIGDESGEEDP</sequence>
<keyword evidence="2" id="KW-0479">Metal-binding</keyword>
<feature type="compositionally biased region" description="Basic and acidic residues" evidence="3">
    <location>
        <begin position="158"/>
        <end position="177"/>
    </location>
</feature>
<dbReference type="GO" id="GO:0003006">
    <property type="term" value="P:developmental process involved in reproduction"/>
    <property type="evidence" value="ECO:0007669"/>
    <property type="project" value="UniProtKB-ARBA"/>
</dbReference>
<dbReference type="Proteomes" id="UP000708208">
    <property type="component" value="Unassembled WGS sequence"/>
</dbReference>
<dbReference type="SMART" id="SM00355">
    <property type="entry name" value="ZnF_C2H2"/>
    <property type="match status" value="2"/>
</dbReference>
<dbReference type="GO" id="GO:0048468">
    <property type="term" value="P:cell development"/>
    <property type="evidence" value="ECO:0007669"/>
    <property type="project" value="UniProtKB-ARBA"/>
</dbReference>
<dbReference type="Pfam" id="PF00096">
    <property type="entry name" value="zf-C2H2"/>
    <property type="match status" value="1"/>
</dbReference>
<reference evidence="6" key="1">
    <citation type="submission" date="2021-06" db="EMBL/GenBank/DDBJ databases">
        <authorList>
            <person name="Hodson N. C."/>
            <person name="Mongue J. A."/>
            <person name="Jaron S. K."/>
        </authorList>
    </citation>
    <scope>NUCLEOTIDE SEQUENCE</scope>
</reference>
<dbReference type="GO" id="GO:0005634">
    <property type="term" value="C:nucleus"/>
    <property type="evidence" value="ECO:0007669"/>
    <property type="project" value="TreeGrafter"/>
</dbReference>
<dbReference type="PROSITE" id="PS00028">
    <property type="entry name" value="ZINC_FINGER_C2H2_1"/>
    <property type="match status" value="1"/>
</dbReference>
<feature type="domain" description="C2H2-type" evidence="5">
    <location>
        <begin position="345"/>
        <end position="369"/>
    </location>
</feature>
<dbReference type="OrthoDB" id="10261408at2759"/>
<dbReference type="SMART" id="SM00225">
    <property type="entry name" value="BTB"/>
    <property type="match status" value="1"/>
</dbReference>
<evidence type="ECO:0000256" key="1">
    <source>
        <dbReference type="ARBA" id="ARBA00023242"/>
    </source>
</evidence>
<organism evidence="6 7">
    <name type="scientific">Allacma fusca</name>
    <dbReference type="NCBI Taxonomy" id="39272"/>
    <lineage>
        <taxon>Eukaryota</taxon>
        <taxon>Metazoa</taxon>
        <taxon>Ecdysozoa</taxon>
        <taxon>Arthropoda</taxon>
        <taxon>Hexapoda</taxon>
        <taxon>Collembola</taxon>
        <taxon>Symphypleona</taxon>
        <taxon>Sminthuridae</taxon>
        <taxon>Allacma</taxon>
    </lineage>
</organism>
<comment type="caution">
    <text evidence="6">The sequence shown here is derived from an EMBL/GenBank/DDBJ whole genome shotgun (WGS) entry which is preliminary data.</text>
</comment>
<dbReference type="GO" id="GO:0008270">
    <property type="term" value="F:zinc ion binding"/>
    <property type="evidence" value="ECO:0007669"/>
    <property type="project" value="UniProtKB-KW"/>
</dbReference>
<gene>
    <name evidence="6" type="ORF">AFUS01_LOCUS29613</name>
</gene>
<dbReference type="PANTHER" id="PTHR23110:SF98">
    <property type="entry name" value="PRE-LOLA-G, ISOFORM C-RELATED"/>
    <property type="match status" value="1"/>
</dbReference>
<evidence type="ECO:0000313" key="6">
    <source>
        <dbReference type="EMBL" id="CAG7819147.1"/>
    </source>
</evidence>
<feature type="compositionally biased region" description="Low complexity" evidence="3">
    <location>
        <begin position="461"/>
        <end position="474"/>
    </location>
</feature>
<evidence type="ECO:0000259" key="5">
    <source>
        <dbReference type="PROSITE" id="PS50157"/>
    </source>
</evidence>
<dbReference type="CDD" id="cd18315">
    <property type="entry name" value="BTB_POZ_BAB-like"/>
    <property type="match status" value="1"/>
</dbReference>
<keyword evidence="1" id="KW-0539">Nucleus</keyword>
<feature type="region of interest" description="Disordered" evidence="3">
    <location>
        <begin position="434"/>
        <end position="481"/>
    </location>
</feature>
<feature type="region of interest" description="Disordered" evidence="3">
    <location>
        <begin position="510"/>
        <end position="540"/>
    </location>
</feature>
<evidence type="ECO:0000313" key="7">
    <source>
        <dbReference type="Proteomes" id="UP000708208"/>
    </source>
</evidence>
<keyword evidence="2" id="KW-0862">Zinc</keyword>
<name>A0A8J2PDA9_9HEXA</name>
<dbReference type="InterPro" id="IPR051095">
    <property type="entry name" value="Dros_DevTransReg"/>
</dbReference>
<dbReference type="PROSITE" id="PS50157">
    <property type="entry name" value="ZINC_FINGER_C2H2_2"/>
    <property type="match status" value="2"/>
</dbReference>
<feature type="domain" description="BTB" evidence="4">
    <location>
        <begin position="32"/>
        <end position="97"/>
    </location>
</feature>
<evidence type="ECO:0000256" key="2">
    <source>
        <dbReference type="PROSITE-ProRule" id="PRU00042"/>
    </source>
</evidence>